<evidence type="ECO:0000259" key="1">
    <source>
        <dbReference type="Pfam" id="PF11716"/>
    </source>
</evidence>
<organism evidence="2 3">
    <name type="scientific">Paractinoplanes bogorensis</name>
    <dbReference type="NCBI Taxonomy" id="1610840"/>
    <lineage>
        <taxon>Bacteria</taxon>
        <taxon>Bacillati</taxon>
        <taxon>Actinomycetota</taxon>
        <taxon>Actinomycetes</taxon>
        <taxon>Micromonosporales</taxon>
        <taxon>Micromonosporaceae</taxon>
        <taxon>Paractinoplanes</taxon>
    </lineage>
</organism>
<dbReference type="RefSeq" id="WP_215787489.1">
    <property type="nucleotide sequence ID" value="NZ_JAHKKG010000004.1"/>
</dbReference>
<comment type="caution">
    <text evidence="2">The sequence shown here is derived from an EMBL/GenBank/DDBJ whole genome shotgun (WGS) entry which is preliminary data.</text>
</comment>
<dbReference type="Proteomes" id="UP001519654">
    <property type="component" value="Unassembled WGS sequence"/>
</dbReference>
<dbReference type="InterPro" id="IPR017517">
    <property type="entry name" value="Maleyloyr_isom"/>
</dbReference>
<dbReference type="InterPro" id="IPR034660">
    <property type="entry name" value="DinB/YfiT-like"/>
</dbReference>
<dbReference type="Pfam" id="PF11716">
    <property type="entry name" value="MDMPI_N"/>
    <property type="match status" value="1"/>
</dbReference>
<proteinExistence type="predicted"/>
<dbReference type="InterPro" id="IPR017520">
    <property type="entry name" value="CHP03086"/>
</dbReference>
<dbReference type="InterPro" id="IPR024344">
    <property type="entry name" value="MDMPI_metal-binding"/>
</dbReference>
<evidence type="ECO:0000313" key="2">
    <source>
        <dbReference type="EMBL" id="MBU2664674.1"/>
    </source>
</evidence>
<accession>A0ABS5YMI0</accession>
<sequence length="218" mass="22382">MELHDIMVRALAATSTVVQRVGAGQLDRPTPCREWDVRALTNHLLLVVEALELAGHGAPIPDTHWTSTAAAAVPVSARPESALPSSALPSSAFPDSARVFQGAASAWDAPEAWTRPVPMGGMPMPADMAVAMLVSDVVIHGWDLARATGSPSAGSSPAGSPASSFAVDDDVAAMTLRFMTTMSEQGRAMGIFAAAVPAAGDASDLDRALALSGRDPSS</sequence>
<protein>
    <submittedName>
        <fullName evidence="2">TIGR03086 family protein</fullName>
    </submittedName>
</protein>
<feature type="domain" description="Mycothiol-dependent maleylpyruvate isomerase metal-binding" evidence="1">
    <location>
        <begin position="10"/>
        <end position="145"/>
    </location>
</feature>
<dbReference type="EMBL" id="JAHKKG010000004">
    <property type="protein sequence ID" value="MBU2664674.1"/>
    <property type="molecule type" value="Genomic_DNA"/>
</dbReference>
<dbReference type="SUPFAM" id="SSF109854">
    <property type="entry name" value="DinB/YfiT-like putative metalloenzymes"/>
    <property type="match status" value="1"/>
</dbReference>
<evidence type="ECO:0000313" key="3">
    <source>
        <dbReference type="Proteomes" id="UP001519654"/>
    </source>
</evidence>
<dbReference type="Gene3D" id="1.20.120.450">
    <property type="entry name" value="dinb family like domain"/>
    <property type="match status" value="1"/>
</dbReference>
<gene>
    <name evidence="2" type="ORF">KOI35_14315</name>
</gene>
<dbReference type="NCBIfam" id="TIGR03083">
    <property type="entry name" value="maleylpyruvate isomerase family mycothiol-dependent enzyme"/>
    <property type="match status" value="1"/>
</dbReference>
<dbReference type="NCBIfam" id="TIGR03086">
    <property type="entry name" value="TIGR03086 family metal-binding protein"/>
    <property type="match status" value="1"/>
</dbReference>
<name>A0ABS5YMI0_9ACTN</name>
<reference evidence="2 3" key="1">
    <citation type="submission" date="2021-06" db="EMBL/GenBank/DDBJ databases">
        <title>Actinoplanes lichenicola sp. nov., and Actinoplanes ovalisporus sp. nov., isolated from lichen in Thailand.</title>
        <authorList>
            <person name="Saeng-In P."/>
            <person name="Kanchanasin P."/>
            <person name="Yuki M."/>
            <person name="Kudo T."/>
            <person name="Ohkuma M."/>
            <person name="Phongsopitanun W."/>
            <person name="Tanasupawat S."/>
        </authorList>
    </citation>
    <scope>NUCLEOTIDE SEQUENCE [LARGE SCALE GENOMIC DNA]</scope>
    <source>
        <strain evidence="2 3">NBRC 110975</strain>
    </source>
</reference>
<keyword evidence="3" id="KW-1185">Reference proteome</keyword>